<evidence type="ECO:0000313" key="2">
    <source>
        <dbReference type="EMBL" id="MBT1704451.1"/>
    </source>
</evidence>
<keyword evidence="3" id="KW-1185">Reference proteome</keyword>
<dbReference type="InterPro" id="IPR001031">
    <property type="entry name" value="Thioesterase"/>
</dbReference>
<dbReference type="Gene3D" id="3.40.50.1820">
    <property type="entry name" value="alpha/beta hydrolase"/>
    <property type="match status" value="1"/>
</dbReference>
<evidence type="ECO:0000259" key="1">
    <source>
        <dbReference type="Pfam" id="PF00975"/>
    </source>
</evidence>
<gene>
    <name evidence="2" type="ORF">KK060_14245</name>
</gene>
<dbReference type="Pfam" id="PF00975">
    <property type="entry name" value="Thioesterase"/>
    <property type="match status" value="1"/>
</dbReference>
<dbReference type="EMBL" id="JAHESD010000031">
    <property type="protein sequence ID" value="MBT1704451.1"/>
    <property type="molecule type" value="Genomic_DNA"/>
</dbReference>
<dbReference type="Proteomes" id="UP000772618">
    <property type="component" value="Unassembled WGS sequence"/>
</dbReference>
<accession>A0ABS5VSW9</accession>
<feature type="domain" description="Thioesterase" evidence="1">
    <location>
        <begin position="38"/>
        <end position="116"/>
    </location>
</feature>
<comment type="caution">
    <text evidence="2">The sequence shown here is derived from an EMBL/GenBank/DDBJ whole genome shotgun (WGS) entry which is preliminary data.</text>
</comment>
<evidence type="ECO:0000313" key="3">
    <source>
        <dbReference type="Proteomes" id="UP000772618"/>
    </source>
</evidence>
<name>A0ABS5VSW9_9BACT</name>
<dbReference type="SUPFAM" id="SSF53474">
    <property type="entry name" value="alpha/beta-Hydrolases"/>
    <property type="match status" value="1"/>
</dbReference>
<dbReference type="InterPro" id="IPR029058">
    <property type="entry name" value="AB_hydrolase_fold"/>
</dbReference>
<sequence>MIRGGSVQNFPSTYWSTKVYGGQYGSVAGISSTIAEGKLEELTQEAYDYGLKNYGSGGRVVVYGYSYGGVLAHHLEKRLKQNKIKVNFLVTVDAAAGDQSDQLDRIVSENTTESLNIYQPTSSILGSRGGENKRADGLAERNYQSNKSFICR</sequence>
<organism evidence="2 3">
    <name type="scientific">Chryseosolibacter indicus</name>
    <dbReference type="NCBI Taxonomy" id="2782351"/>
    <lineage>
        <taxon>Bacteria</taxon>
        <taxon>Pseudomonadati</taxon>
        <taxon>Bacteroidota</taxon>
        <taxon>Cytophagia</taxon>
        <taxon>Cytophagales</taxon>
        <taxon>Chryseotaleaceae</taxon>
        <taxon>Chryseosolibacter</taxon>
    </lineage>
</organism>
<dbReference type="RefSeq" id="WP_254154413.1">
    <property type="nucleotide sequence ID" value="NZ_JAHESD010000031.1"/>
</dbReference>
<protein>
    <recommendedName>
        <fullName evidence="1">Thioesterase domain-containing protein</fullName>
    </recommendedName>
</protein>
<reference evidence="2 3" key="1">
    <citation type="submission" date="2021-05" db="EMBL/GenBank/DDBJ databases">
        <title>A Polyphasic approach of four new species of the genus Ohtaekwangia: Ohtaekwangia histidinii sp. nov., Ohtaekwangia cretensis sp. nov., Ohtaekwangia indiensis sp. nov., Ohtaekwangia reichenbachii sp. nov. from diverse environment.</title>
        <authorList>
            <person name="Octaviana S."/>
        </authorList>
    </citation>
    <scope>NUCLEOTIDE SEQUENCE [LARGE SCALE GENOMIC DNA]</scope>
    <source>
        <strain evidence="2 3">PWU20</strain>
    </source>
</reference>
<proteinExistence type="predicted"/>